<proteinExistence type="inferred from homology"/>
<comment type="function">
    <text evidence="9">Single strand-specific metallo-endoribonuclease involved in late-stage 70S ribosome quality control and in maturation of the 3' terminus of the 16S rRNA.</text>
</comment>
<dbReference type="GO" id="GO:0005737">
    <property type="term" value="C:cytoplasm"/>
    <property type="evidence" value="ECO:0007669"/>
    <property type="project" value="UniProtKB-SubCell"/>
</dbReference>
<dbReference type="Pfam" id="PF02130">
    <property type="entry name" value="YbeY"/>
    <property type="match status" value="1"/>
</dbReference>
<dbReference type="SUPFAM" id="SSF55486">
    <property type="entry name" value="Metalloproteases ('zincins'), catalytic domain"/>
    <property type="match status" value="1"/>
</dbReference>
<evidence type="ECO:0000256" key="3">
    <source>
        <dbReference type="ARBA" id="ARBA00022552"/>
    </source>
</evidence>
<dbReference type="NCBIfam" id="TIGR00043">
    <property type="entry name" value="rRNA maturation RNase YbeY"/>
    <property type="match status" value="1"/>
</dbReference>
<keyword evidence="6 9" id="KW-0255">Endonuclease</keyword>
<dbReference type="InterPro" id="IPR020549">
    <property type="entry name" value="YbeY_CS"/>
</dbReference>
<dbReference type="Gene3D" id="3.40.390.30">
    <property type="entry name" value="Metalloproteases ('zincins'), catalytic domain"/>
    <property type="match status" value="1"/>
</dbReference>
<keyword evidence="4 9" id="KW-0540">Nuclease</keyword>
<feature type="binding site" evidence="9">
    <location>
        <position position="118"/>
    </location>
    <ligand>
        <name>Zn(2+)</name>
        <dbReference type="ChEBI" id="CHEBI:29105"/>
        <note>catalytic</note>
    </ligand>
</feature>
<organism evidence="10 11">
    <name type="scientific">Phocicoccus schoeneichii</name>
    <dbReference type="NCBI Taxonomy" id="1812261"/>
    <lineage>
        <taxon>Bacteria</taxon>
        <taxon>Bacillati</taxon>
        <taxon>Bacillota</taxon>
        <taxon>Bacilli</taxon>
        <taxon>Bacillales</taxon>
        <taxon>Salinicoccaceae</taxon>
        <taxon>Phocicoccus</taxon>
    </lineage>
</organism>
<evidence type="ECO:0000256" key="1">
    <source>
        <dbReference type="ARBA" id="ARBA00010875"/>
    </source>
</evidence>
<evidence type="ECO:0000256" key="2">
    <source>
        <dbReference type="ARBA" id="ARBA00022517"/>
    </source>
</evidence>
<dbReference type="AlphaFoldDB" id="A0A6V7RG57"/>
<keyword evidence="2 9" id="KW-0690">Ribosome biogenesis</keyword>
<comment type="caution">
    <text evidence="10">The sequence shown here is derived from an EMBL/GenBank/DDBJ whole genome shotgun (WGS) entry which is preliminary data.</text>
</comment>
<keyword evidence="3 9" id="KW-0698">rRNA processing</keyword>
<evidence type="ECO:0000256" key="6">
    <source>
        <dbReference type="ARBA" id="ARBA00022759"/>
    </source>
</evidence>
<comment type="similarity">
    <text evidence="1 9">Belongs to the endoribonuclease YbeY family.</text>
</comment>
<evidence type="ECO:0000256" key="4">
    <source>
        <dbReference type="ARBA" id="ARBA00022722"/>
    </source>
</evidence>
<dbReference type="PANTHER" id="PTHR46986">
    <property type="entry name" value="ENDORIBONUCLEASE YBEY, CHLOROPLASTIC"/>
    <property type="match status" value="1"/>
</dbReference>
<sequence length="153" mass="17829">MITIDFTDRDNYITEVEEEQINELLNFAYSHLELKDEAEVSVSFVSDSEIKEINRDYREKDEVTDVISFAFLDDEDEPVIEGMPSVLGDIIINTNRAREQSAEYGHSYEREILFLSLHGFLHLLGFDHMNEEEEKEMFGIQKEILDDFGIPRG</sequence>
<reference evidence="10 11" key="1">
    <citation type="submission" date="2020-07" db="EMBL/GenBank/DDBJ databases">
        <authorList>
            <person name="Criscuolo A."/>
        </authorList>
    </citation>
    <scope>NUCLEOTIDE SEQUENCE [LARGE SCALE GENOMIC DNA]</scope>
    <source>
        <strain evidence="11">CIP 111030</strain>
    </source>
</reference>
<dbReference type="PROSITE" id="PS01306">
    <property type="entry name" value="UPF0054"/>
    <property type="match status" value="1"/>
</dbReference>
<protein>
    <recommendedName>
        <fullName evidence="9">Endoribonuclease YbeY</fullName>
        <ecNumber evidence="9">3.1.-.-</ecNumber>
    </recommendedName>
</protein>
<evidence type="ECO:0000256" key="7">
    <source>
        <dbReference type="ARBA" id="ARBA00022801"/>
    </source>
</evidence>
<dbReference type="PANTHER" id="PTHR46986:SF1">
    <property type="entry name" value="ENDORIBONUCLEASE YBEY, CHLOROPLASTIC"/>
    <property type="match status" value="1"/>
</dbReference>
<dbReference type="Proteomes" id="UP000521032">
    <property type="component" value="Unassembled WGS sequence"/>
</dbReference>
<dbReference type="InterPro" id="IPR023091">
    <property type="entry name" value="MetalPrtase_cat_dom_sf_prd"/>
</dbReference>
<comment type="subcellular location">
    <subcellularLocation>
        <location evidence="9">Cytoplasm</location>
    </subcellularLocation>
</comment>
<dbReference type="GO" id="GO:0006364">
    <property type="term" value="P:rRNA processing"/>
    <property type="evidence" value="ECO:0007669"/>
    <property type="project" value="UniProtKB-UniRule"/>
</dbReference>
<dbReference type="GO" id="GO:0008270">
    <property type="term" value="F:zinc ion binding"/>
    <property type="evidence" value="ECO:0007669"/>
    <property type="project" value="UniProtKB-UniRule"/>
</dbReference>
<evidence type="ECO:0000313" key="11">
    <source>
        <dbReference type="Proteomes" id="UP000521032"/>
    </source>
</evidence>
<comment type="cofactor">
    <cofactor evidence="9">
        <name>Zn(2+)</name>
        <dbReference type="ChEBI" id="CHEBI:29105"/>
    </cofactor>
    <text evidence="9">Binds 1 zinc ion.</text>
</comment>
<keyword evidence="7 9" id="KW-0378">Hydrolase</keyword>
<dbReference type="GO" id="GO:0004222">
    <property type="term" value="F:metalloendopeptidase activity"/>
    <property type="evidence" value="ECO:0007669"/>
    <property type="project" value="InterPro"/>
</dbReference>
<dbReference type="GO" id="GO:0004521">
    <property type="term" value="F:RNA endonuclease activity"/>
    <property type="evidence" value="ECO:0007669"/>
    <property type="project" value="UniProtKB-UniRule"/>
</dbReference>
<feature type="binding site" evidence="9">
    <location>
        <position position="128"/>
    </location>
    <ligand>
        <name>Zn(2+)</name>
        <dbReference type="ChEBI" id="CHEBI:29105"/>
        <note>catalytic</note>
    </ligand>
</feature>
<keyword evidence="5 9" id="KW-0479">Metal-binding</keyword>
<dbReference type="InterPro" id="IPR002036">
    <property type="entry name" value="YbeY"/>
</dbReference>
<evidence type="ECO:0000313" key="10">
    <source>
        <dbReference type="EMBL" id="CAD2076946.1"/>
    </source>
</evidence>
<name>A0A6V7RG57_9BACL</name>
<keyword evidence="8 9" id="KW-0862">Zinc</keyword>
<evidence type="ECO:0000256" key="9">
    <source>
        <dbReference type="HAMAP-Rule" id="MF_00009"/>
    </source>
</evidence>
<evidence type="ECO:0000256" key="5">
    <source>
        <dbReference type="ARBA" id="ARBA00022723"/>
    </source>
</evidence>
<keyword evidence="9" id="KW-0963">Cytoplasm</keyword>
<gene>
    <name evidence="9 10" type="primary">ybeY</name>
    <name evidence="10" type="ORF">JEOSCH030_01186</name>
</gene>
<keyword evidence="11" id="KW-1185">Reference proteome</keyword>
<accession>A0A6V7RG57</accession>
<dbReference type="HAMAP" id="MF_00009">
    <property type="entry name" value="Endoribonucl_YbeY"/>
    <property type="match status" value="1"/>
</dbReference>
<dbReference type="EMBL" id="CAJEWE010000010">
    <property type="protein sequence ID" value="CAD2076946.1"/>
    <property type="molecule type" value="Genomic_DNA"/>
</dbReference>
<dbReference type="RefSeq" id="WP_186087591.1">
    <property type="nucleotide sequence ID" value="NZ_BMDB01000001.1"/>
</dbReference>
<dbReference type="EC" id="3.1.-.-" evidence="9"/>
<evidence type="ECO:0000256" key="8">
    <source>
        <dbReference type="ARBA" id="ARBA00022833"/>
    </source>
</evidence>
<feature type="binding site" evidence="9">
    <location>
        <position position="122"/>
    </location>
    <ligand>
        <name>Zn(2+)</name>
        <dbReference type="ChEBI" id="CHEBI:29105"/>
        <note>catalytic</note>
    </ligand>
</feature>